<feature type="region of interest" description="Disordered" evidence="1">
    <location>
        <begin position="1"/>
        <end position="63"/>
    </location>
</feature>
<name>A0A4W3GJJ1_CALMI</name>
<reference evidence="2" key="5">
    <citation type="submission" date="2025-09" db="UniProtKB">
        <authorList>
            <consortium name="Ensembl"/>
        </authorList>
    </citation>
    <scope>IDENTIFICATION</scope>
</reference>
<reference evidence="3" key="1">
    <citation type="journal article" date="2006" name="Science">
        <title>Ancient noncoding elements conserved in the human genome.</title>
        <authorList>
            <person name="Venkatesh B."/>
            <person name="Kirkness E.F."/>
            <person name="Loh Y.H."/>
            <person name="Halpern A.L."/>
            <person name="Lee A.P."/>
            <person name="Johnson J."/>
            <person name="Dandona N."/>
            <person name="Viswanathan L.D."/>
            <person name="Tay A."/>
            <person name="Venter J.C."/>
            <person name="Strausberg R.L."/>
            <person name="Brenner S."/>
        </authorList>
    </citation>
    <scope>NUCLEOTIDE SEQUENCE [LARGE SCALE GENOMIC DNA]</scope>
</reference>
<feature type="compositionally biased region" description="Pro residues" evidence="1">
    <location>
        <begin position="1"/>
        <end position="12"/>
    </location>
</feature>
<evidence type="ECO:0000313" key="3">
    <source>
        <dbReference type="Proteomes" id="UP000314986"/>
    </source>
</evidence>
<feature type="compositionally biased region" description="Basic and acidic residues" evidence="1">
    <location>
        <begin position="48"/>
        <end position="63"/>
    </location>
</feature>
<evidence type="ECO:0000313" key="2">
    <source>
        <dbReference type="Ensembl" id="ENSCMIP00000003546.1"/>
    </source>
</evidence>
<reference evidence="3" key="2">
    <citation type="journal article" date="2007" name="PLoS Biol.">
        <title>Survey sequencing and comparative analysis of the elephant shark (Callorhinchus milii) genome.</title>
        <authorList>
            <person name="Venkatesh B."/>
            <person name="Kirkness E.F."/>
            <person name="Loh Y.H."/>
            <person name="Halpern A.L."/>
            <person name="Lee A.P."/>
            <person name="Johnson J."/>
            <person name="Dandona N."/>
            <person name="Viswanathan L.D."/>
            <person name="Tay A."/>
            <person name="Venter J.C."/>
            <person name="Strausberg R.L."/>
            <person name="Brenner S."/>
        </authorList>
    </citation>
    <scope>NUCLEOTIDE SEQUENCE [LARGE SCALE GENOMIC DNA]</scope>
</reference>
<proteinExistence type="predicted"/>
<dbReference type="Proteomes" id="UP000314986">
    <property type="component" value="Unassembled WGS sequence"/>
</dbReference>
<accession>A0A4W3GJJ1</accession>
<dbReference type="Ensembl" id="ENSCMIT00000003685.1">
    <property type="protein sequence ID" value="ENSCMIP00000003546.1"/>
    <property type="gene ID" value="ENSCMIG00000002143.1"/>
</dbReference>
<dbReference type="GeneTree" id="ENSGT01030000235135"/>
<reference evidence="3" key="3">
    <citation type="journal article" date="2014" name="Nature">
        <title>Elephant shark genome provides unique insights into gnathostome evolution.</title>
        <authorList>
            <consortium name="International Elephant Shark Genome Sequencing Consortium"/>
            <person name="Venkatesh B."/>
            <person name="Lee A.P."/>
            <person name="Ravi V."/>
            <person name="Maurya A.K."/>
            <person name="Lian M.M."/>
            <person name="Swann J.B."/>
            <person name="Ohta Y."/>
            <person name="Flajnik M.F."/>
            <person name="Sutoh Y."/>
            <person name="Kasahara M."/>
            <person name="Hoon S."/>
            <person name="Gangu V."/>
            <person name="Roy S.W."/>
            <person name="Irimia M."/>
            <person name="Korzh V."/>
            <person name="Kondrychyn I."/>
            <person name="Lim Z.W."/>
            <person name="Tay B.H."/>
            <person name="Tohari S."/>
            <person name="Kong K.W."/>
            <person name="Ho S."/>
            <person name="Lorente-Galdos B."/>
            <person name="Quilez J."/>
            <person name="Marques-Bonet T."/>
            <person name="Raney B.J."/>
            <person name="Ingham P.W."/>
            <person name="Tay A."/>
            <person name="Hillier L.W."/>
            <person name="Minx P."/>
            <person name="Boehm T."/>
            <person name="Wilson R.K."/>
            <person name="Brenner S."/>
            <person name="Warren W.C."/>
        </authorList>
    </citation>
    <scope>NUCLEOTIDE SEQUENCE [LARGE SCALE GENOMIC DNA]</scope>
</reference>
<dbReference type="AlphaFoldDB" id="A0A4W3GJJ1"/>
<protein>
    <submittedName>
        <fullName evidence="2">Uncharacterized protein</fullName>
    </submittedName>
</protein>
<reference evidence="2" key="4">
    <citation type="submission" date="2025-08" db="UniProtKB">
        <authorList>
            <consortium name="Ensembl"/>
        </authorList>
    </citation>
    <scope>IDENTIFICATION</scope>
</reference>
<organism evidence="2 3">
    <name type="scientific">Callorhinchus milii</name>
    <name type="common">Ghost shark</name>
    <dbReference type="NCBI Taxonomy" id="7868"/>
    <lineage>
        <taxon>Eukaryota</taxon>
        <taxon>Metazoa</taxon>
        <taxon>Chordata</taxon>
        <taxon>Craniata</taxon>
        <taxon>Vertebrata</taxon>
        <taxon>Chondrichthyes</taxon>
        <taxon>Holocephali</taxon>
        <taxon>Chimaeriformes</taxon>
        <taxon>Callorhinchidae</taxon>
        <taxon>Callorhinchus</taxon>
    </lineage>
</organism>
<evidence type="ECO:0000256" key="1">
    <source>
        <dbReference type="SAM" id="MobiDB-lite"/>
    </source>
</evidence>
<keyword evidence="3" id="KW-1185">Reference proteome</keyword>
<sequence length="112" mass="12443">PPPSLPPPPPRPNRGRLAEKRTIPLPPTRLPKKELSSAFTNSEDSEESEKANGDRPPEVKQEEEIQAFTMKRSEVGGGFTHTASKGIMIRPKHSARYVCRHGSGFDGMRLTR</sequence>